<dbReference type="InterPro" id="IPR001604">
    <property type="entry name" value="Endo_G_ENPP1-like_dom"/>
</dbReference>
<evidence type="ECO:0000256" key="9">
    <source>
        <dbReference type="SAM" id="SignalP"/>
    </source>
</evidence>
<dbReference type="Pfam" id="PF00932">
    <property type="entry name" value="LTD"/>
    <property type="match status" value="1"/>
</dbReference>
<dbReference type="SMART" id="SM00892">
    <property type="entry name" value="Endonuclease_NS"/>
    <property type="match status" value="1"/>
</dbReference>
<evidence type="ECO:0000256" key="7">
    <source>
        <dbReference type="ARBA" id="ARBA00022842"/>
    </source>
</evidence>
<keyword evidence="3" id="KW-0540">Nuclease</keyword>
<comment type="cofactor">
    <cofactor evidence="1">
        <name>Mg(2+)</name>
        <dbReference type="ChEBI" id="CHEBI:18420"/>
    </cofactor>
</comment>
<dbReference type="KEGG" id="crw:CROST_033250"/>
<feature type="compositionally biased region" description="Low complexity" evidence="8">
    <location>
        <begin position="203"/>
        <end position="232"/>
    </location>
</feature>
<proteinExistence type="inferred from homology"/>
<evidence type="ECO:0000256" key="5">
    <source>
        <dbReference type="ARBA" id="ARBA00022759"/>
    </source>
</evidence>
<keyword evidence="9" id="KW-0732">Signal</keyword>
<evidence type="ECO:0000256" key="3">
    <source>
        <dbReference type="ARBA" id="ARBA00022722"/>
    </source>
</evidence>
<evidence type="ECO:0000256" key="6">
    <source>
        <dbReference type="ARBA" id="ARBA00022801"/>
    </source>
</evidence>
<gene>
    <name evidence="10" type="ORF">CROST_033250</name>
</gene>
<evidence type="ECO:0000256" key="2">
    <source>
        <dbReference type="ARBA" id="ARBA00010052"/>
    </source>
</evidence>
<feature type="compositionally biased region" description="Polar residues" evidence="8">
    <location>
        <begin position="156"/>
        <end position="172"/>
    </location>
</feature>
<feature type="compositionally biased region" description="Polar residues" evidence="8">
    <location>
        <begin position="181"/>
        <end position="193"/>
    </location>
</feature>
<dbReference type="InterPro" id="IPR040255">
    <property type="entry name" value="Non-specific_endonuclease"/>
</dbReference>
<feature type="chain" id="PRO_5043568172" evidence="9">
    <location>
        <begin position="19"/>
        <end position="484"/>
    </location>
</feature>
<keyword evidence="4" id="KW-0479">Metal-binding</keyword>
<feature type="region of interest" description="Disordered" evidence="8">
    <location>
        <begin position="135"/>
        <end position="254"/>
    </location>
</feature>
<evidence type="ECO:0000313" key="11">
    <source>
        <dbReference type="Proteomes" id="UP000190951"/>
    </source>
</evidence>
<dbReference type="PROSITE" id="PS51841">
    <property type="entry name" value="LTD"/>
    <property type="match status" value="1"/>
</dbReference>
<dbReference type="InterPro" id="IPR036415">
    <property type="entry name" value="Lamin_tail_dom_sf"/>
</dbReference>
<dbReference type="PANTHER" id="PTHR13966">
    <property type="entry name" value="ENDONUCLEASE RELATED"/>
    <property type="match status" value="1"/>
</dbReference>
<dbReference type="EMBL" id="CP096983">
    <property type="protein sequence ID" value="URZ12602.1"/>
    <property type="molecule type" value="Genomic_DNA"/>
</dbReference>
<dbReference type="SMART" id="SM00477">
    <property type="entry name" value="NUC"/>
    <property type="match status" value="1"/>
</dbReference>
<evidence type="ECO:0000313" key="10">
    <source>
        <dbReference type="EMBL" id="URZ12602.1"/>
    </source>
</evidence>
<comment type="similarity">
    <text evidence="2">Belongs to the DNA/RNA non-specific endonuclease family.</text>
</comment>
<name>A0A1S8LQS0_9CLOT</name>
<dbReference type="GO" id="GO:0016787">
    <property type="term" value="F:hydrolase activity"/>
    <property type="evidence" value="ECO:0007669"/>
    <property type="project" value="UniProtKB-KW"/>
</dbReference>
<dbReference type="InterPro" id="IPR020821">
    <property type="entry name" value="ENPP1-3/EXOG-like_nuc-like"/>
</dbReference>
<keyword evidence="7" id="KW-0460">Magnesium</keyword>
<keyword evidence="5" id="KW-0255">Endonuclease</keyword>
<dbReference type="GO" id="GO:0046872">
    <property type="term" value="F:metal ion binding"/>
    <property type="evidence" value="ECO:0007669"/>
    <property type="project" value="UniProtKB-KW"/>
</dbReference>
<dbReference type="InterPro" id="IPR001322">
    <property type="entry name" value="Lamin_tail_dom"/>
</dbReference>
<dbReference type="InterPro" id="IPR018524">
    <property type="entry name" value="DNA/RNA_endonuclease_AS"/>
</dbReference>
<sequence length="484" mass="51981">MKKKIAILLLACSVFSSAIQGLSSNVRTYAASSHLVISEIYGGGGNSGSSYKNDFIEIYNPTSSTVDLSGWSVQYASASGSFNNITNLSGSIDAHKYFLIKEASGGSGTVDLPNADATGDINLSATNGKVALAKDTTSVSGPEDSNVEDFVGYGSANESENSPVGALSNTTCAERKDDNGTEIQGQGNGWDTDNNSEDFYVTSNLNPQNSSSQGNGGNNNDNNNNNNNNNTGKDNDNMLLGNPSGATSNTSNSNNYLMTKPQYDFSYNNSRHEPNWTSWHLDSSNLGSVRRQDDFRPDTTLPLGWYEVSASEFLGTGFDRGHMCPSGDRTNSISDNQATFFMDNMIPQAPNNNEITWEKLEEYERTLVSEGNELYIMDGGYGMGGTGSHGYMTTVGNGVVVPAKTWKIIVVLPNGTNDVNRITNSTRVISVVIPNDQSCSSKPWTSYRVSVNTIQSLTGYNFLSAVPTNIRNVIESKVDNGATN</sequence>
<reference evidence="10 11" key="1">
    <citation type="submission" date="2022-04" db="EMBL/GenBank/DDBJ databases">
        <title>Genome sequence of C. roseum typestrain.</title>
        <authorList>
            <person name="Poehlein A."/>
            <person name="Schoch T."/>
            <person name="Duerre P."/>
            <person name="Daniel R."/>
        </authorList>
    </citation>
    <scope>NUCLEOTIDE SEQUENCE [LARGE SCALE GENOMIC DNA]</scope>
    <source>
        <strain evidence="10 11">DSM 7320</strain>
    </source>
</reference>
<dbReference type="InterPro" id="IPR044929">
    <property type="entry name" value="DNA/RNA_non-sp_Endonuclease_sf"/>
</dbReference>
<dbReference type="SUPFAM" id="SSF54060">
    <property type="entry name" value="His-Me finger endonucleases"/>
    <property type="match status" value="1"/>
</dbReference>
<dbReference type="PANTHER" id="PTHR13966:SF5">
    <property type="entry name" value="ENDONUCLEASE G, MITOCHONDRIAL"/>
    <property type="match status" value="1"/>
</dbReference>
<dbReference type="RefSeq" id="WP_077835624.1">
    <property type="nucleotide sequence ID" value="NZ_CP096983.1"/>
</dbReference>
<dbReference type="GO" id="GO:0003676">
    <property type="term" value="F:nucleic acid binding"/>
    <property type="evidence" value="ECO:0007669"/>
    <property type="project" value="InterPro"/>
</dbReference>
<dbReference type="InterPro" id="IPR044925">
    <property type="entry name" value="His-Me_finger_sf"/>
</dbReference>
<accession>A0A1S8LQS0</accession>
<evidence type="ECO:0000256" key="1">
    <source>
        <dbReference type="ARBA" id="ARBA00001946"/>
    </source>
</evidence>
<dbReference type="SUPFAM" id="SSF74853">
    <property type="entry name" value="Lamin A/C globular tail domain"/>
    <property type="match status" value="1"/>
</dbReference>
<evidence type="ECO:0000256" key="8">
    <source>
        <dbReference type="SAM" id="MobiDB-lite"/>
    </source>
</evidence>
<dbReference type="PROSITE" id="PS01070">
    <property type="entry name" value="NUCLEASE_NON_SPEC"/>
    <property type="match status" value="1"/>
</dbReference>
<dbReference type="STRING" id="84029.CROST_28980"/>
<feature type="signal peptide" evidence="9">
    <location>
        <begin position="1"/>
        <end position="18"/>
    </location>
</feature>
<dbReference type="AlphaFoldDB" id="A0A1S8LQS0"/>
<dbReference type="Proteomes" id="UP000190951">
    <property type="component" value="Chromosome"/>
</dbReference>
<dbReference type="CDD" id="cd00091">
    <property type="entry name" value="NUC"/>
    <property type="match status" value="1"/>
</dbReference>
<organism evidence="10 11">
    <name type="scientific">Clostridium felsineum</name>
    <dbReference type="NCBI Taxonomy" id="36839"/>
    <lineage>
        <taxon>Bacteria</taxon>
        <taxon>Bacillati</taxon>
        <taxon>Bacillota</taxon>
        <taxon>Clostridia</taxon>
        <taxon>Eubacteriales</taxon>
        <taxon>Clostridiaceae</taxon>
        <taxon>Clostridium</taxon>
    </lineage>
</organism>
<keyword evidence="6" id="KW-0378">Hydrolase</keyword>
<dbReference type="Pfam" id="PF01223">
    <property type="entry name" value="Endonuclease_NS"/>
    <property type="match status" value="1"/>
</dbReference>
<evidence type="ECO:0000256" key="4">
    <source>
        <dbReference type="ARBA" id="ARBA00022723"/>
    </source>
</evidence>
<keyword evidence="11" id="KW-1185">Reference proteome</keyword>
<dbReference type="GO" id="GO:0004519">
    <property type="term" value="F:endonuclease activity"/>
    <property type="evidence" value="ECO:0007669"/>
    <property type="project" value="UniProtKB-KW"/>
</dbReference>
<protein>
    <submittedName>
        <fullName evidence="10">Uncharacterized protein</fullName>
    </submittedName>
</protein>
<dbReference type="Gene3D" id="3.40.570.10">
    <property type="entry name" value="Extracellular Endonuclease, subunit A"/>
    <property type="match status" value="1"/>
</dbReference>